<dbReference type="EMBL" id="CM045763">
    <property type="protein sequence ID" value="KAI8022299.1"/>
    <property type="molecule type" value="Genomic_DNA"/>
</dbReference>
<comment type="caution">
    <text evidence="1">The sequence shown here is derived from an EMBL/GenBank/DDBJ whole genome shotgun (WGS) entry which is preliminary data.</text>
</comment>
<accession>A0ACC0IBG2</accession>
<proteinExistence type="predicted"/>
<dbReference type="Proteomes" id="UP001060215">
    <property type="component" value="Chromosome 6"/>
</dbReference>
<sequence>MRQDLSVSIHVLLRGANHISGSASASALFVEGFSILEMDKVQSLEIEIEDDSYVGMPFVLVSGGKWIKNDGSDFYVKFDTGYKQAQKDAGDGQGTAKTLLDKIAKMESEAQQSFNALPSGILAFSLSLLGMIIFLIIKFYCRRRRCIASVKAVAFWKDRDDDQNIEVFMRQYGSLAPKRQYVGGKSSGKWTESKCGGFHFVYVHS</sequence>
<reference evidence="1 2" key="1">
    <citation type="journal article" date="2022" name="Plant J.">
        <title>Chromosome-level genome of Camellia lanceoleosa provides a valuable resource for understanding genome evolution and self-incompatibility.</title>
        <authorList>
            <person name="Gong W."/>
            <person name="Xiao S."/>
            <person name="Wang L."/>
            <person name="Liao Z."/>
            <person name="Chang Y."/>
            <person name="Mo W."/>
            <person name="Hu G."/>
            <person name="Li W."/>
            <person name="Zhao G."/>
            <person name="Zhu H."/>
            <person name="Hu X."/>
            <person name="Ji K."/>
            <person name="Xiang X."/>
            <person name="Song Q."/>
            <person name="Yuan D."/>
            <person name="Jin S."/>
            <person name="Zhang L."/>
        </authorList>
    </citation>
    <scope>NUCLEOTIDE SEQUENCE [LARGE SCALE GENOMIC DNA]</scope>
    <source>
        <strain evidence="1">SQ_2022a</strain>
    </source>
</reference>
<evidence type="ECO:0000313" key="1">
    <source>
        <dbReference type="EMBL" id="KAI8022299.1"/>
    </source>
</evidence>
<name>A0ACC0IBG2_9ERIC</name>
<gene>
    <name evidence="1" type="ORF">LOK49_LG03G00623</name>
</gene>
<keyword evidence="2" id="KW-1185">Reference proteome</keyword>
<organism evidence="1 2">
    <name type="scientific">Camellia lanceoleosa</name>
    <dbReference type="NCBI Taxonomy" id="1840588"/>
    <lineage>
        <taxon>Eukaryota</taxon>
        <taxon>Viridiplantae</taxon>
        <taxon>Streptophyta</taxon>
        <taxon>Embryophyta</taxon>
        <taxon>Tracheophyta</taxon>
        <taxon>Spermatophyta</taxon>
        <taxon>Magnoliopsida</taxon>
        <taxon>eudicotyledons</taxon>
        <taxon>Gunneridae</taxon>
        <taxon>Pentapetalae</taxon>
        <taxon>asterids</taxon>
        <taxon>Ericales</taxon>
        <taxon>Theaceae</taxon>
        <taxon>Camellia</taxon>
    </lineage>
</organism>
<protein>
    <submittedName>
        <fullName evidence="1">Uncharacterized protein</fullName>
    </submittedName>
</protein>
<evidence type="ECO:0000313" key="2">
    <source>
        <dbReference type="Proteomes" id="UP001060215"/>
    </source>
</evidence>